<protein>
    <submittedName>
        <fullName evidence="1">Uncharacterized protein</fullName>
    </submittedName>
</protein>
<proteinExistence type="predicted"/>
<feature type="non-terminal residue" evidence="1">
    <location>
        <position position="131"/>
    </location>
</feature>
<organism evidence="1">
    <name type="scientific">Lygus hesperus</name>
    <name type="common">Western plant bug</name>
    <dbReference type="NCBI Taxonomy" id="30085"/>
    <lineage>
        <taxon>Eukaryota</taxon>
        <taxon>Metazoa</taxon>
        <taxon>Ecdysozoa</taxon>
        <taxon>Arthropoda</taxon>
        <taxon>Hexapoda</taxon>
        <taxon>Insecta</taxon>
        <taxon>Pterygota</taxon>
        <taxon>Neoptera</taxon>
        <taxon>Paraneoptera</taxon>
        <taxon>Hemiptera</taxon>
        <taxon>Heteroptera</taxon>
        <taxon>Panheteroptera</taxon>
        <taxon>Cimicomorpha</taxon>
        <taxon>Miridae</taxon>
        <taxon>Mirini</taxon>
        <taxon>Lygus</taxon>
    </lineage>
</organism>
<dbReference type="EMBL" id="GDHC01021455">
    <property type="protein sequence ID" value="JAP97173.1"/>
    <property type="molecule type" value="Transcribed_RNA"/>
</dbReference>
<evidence type="ECO:0000313" key="1">
    <source>
        <dbReference type="EMBL" id="JAP97173.1"/>
    </source>
</evidence>
<name>A0A146KKR9_LYGHE</name>
<dbReference type="AlphaFoldDB" id="A0A146KKR9"/>
<accession>A0A146KKR9</accession>
<gene>
    <name evidence="1" type="ORF">g.5492</name>
</gene>
<reference evidence="1" key="1">
    <citation type="journal article" date="2016" name="Gigascience">
        <title>De novo construction of an expanded transcriptome assembly for the western tarnished plant bug, Lygus hesperus.</title>
        <authorList>
            <person name="Tassone E.E."/>
            <person name="Geib S.M."/>
            <person name="Hall B."/>
            <person name="Fabrick J.A."/>
            <person name="Brent C.S."/>
            <person name="Hull J.J."/>
        </authorList>
    </citation>
    <scope>NUCLEOTIDE SEQUENCE</scope>
</reference>
<sequence length="131" mass="14370">MQTSDVPSWFSSRSHCYAYFVSATDLSMLECLSSCLSAHVYTNGRRGNHDEGEAGEEARERSFIVIQERGVTSIGDGGGANGGRRYAIYTSFPVTFILGSYCFYAHLTICLLSMSCLIVNTHNTGNDDDDD</sequence>